<gene>
    <name evidence="7" type="ORF">W97_03390</name>
</gene>
<keyword evidence="4 6" id="KW-0472">Membrane</keyword>
<evidence type="ECO:0000256" key="2">
    <source>
        <dbReference type="ARBA" id="ARBA00022824"/>
    </source>
</evidence>
<dbReference type="EMBL" id="JH767567">
    <property type="protein sequence ID" value="EON64160.1"/>
    <property type="molecule type" value="Genomic_DNA"/>
</dbReference>
<dbReference type="GO" id="GO:0033116">
    <property type="term" value="C:endoplasmic reticulum-Golgi intermediate compartment membrane"/>
    <property type="evidence" value="ECO:0007669"/>
    <property type="project" value="UniProtKB-SubCell"/>
</dbReference>
<dbReference type="GeneID" id="19900701"/>
<dbReference type="InterPro" id="IPR019013">
    <property type="entry name" value="Vma21"/>
</dbReference>
<dbReference type="Proteomes" id="UP000016924">
    <property type="component" value="Unassembled WGS sequence"/>
</dbReference>
<evidence type="ECO:0000313" key="8">
    <source>
        <dbReference type="Proteomes" id="UP000016924"/>
    </source>
</evidence>
<dbReference type="STRING" id="1168221.R7YQH0"/>
<dbReference type="GO" id="GO:0005789">
    <property type="term" value="C:endoplasmic reticulum membrane"/>
    <property type="evidence" value="ECO:0007669"/>
    <property type="project" value="UniProtKB-SubCell"/>
</dbReference>
<dbReference type="OMA" id="AMKEDQT"/>
<evidence type="ECO:0000256" key="5">
    <source>
        <dbReference type="ARBA" id="ARBA00023329"/>
    </source>
</evidence>
<dbReference type="eggNOG" id="ENOG502SBNA">
    <property type="taxonomic scope" value="Eukaryota"/>
</dbReference>
<dbReference type="GO" id="GO:0070072">
    <property type="term" value="P:vacuolar proton-transporting V-type ATPase complex assembly"/>
    <property type="evidence" value="ECO:0007669"/>
    <property type="project" value="UniProtKB-UniRule"/>
</dbReference>
<evidence type="ECO:0000256" key="6">
    <source>
        <dbReference type="HAMAP-Rule" id="MF_03058"/>
    </source>
</evidence>
<dbReference type="AlphaFoldDB" id="R7YQH0"/>
<comment type="function">
    <text evidence="6">Required for the assembly of the V0 complex of the vacuolar ATPase (V-ATPase) in the endoplasmic reticulum.</text>
</comment>
<name>R7YQH0_CONA1</name>
<dbReference type="GO" id="GO:0012507">
    <property type="term" value="C:ER to Golgi transport vesicle membrane"/>
    <property type="evidence" value="ECO:0007669"/>
    <property type="project" value="UniProtKB-SubCell"/>
</dbReference>
<keyword evidence="8" id="KW-1185">Reference proteome</keyword>
<keyword evidence="3 6" id="KW-1133">Transmembrane helix</keyword>
<dbReference type="OrthoDB" id="160405at2759"/>
<evidence type="ECO:0000256" key="3">
    <source>
        <dbReference type="ARBA" id="ARBA00022989"/>
    </source>
</evidence>
<keyword evidence="1 6" id="KW-0812">Transmembrane</keyword>
<dbReference type="HAMAP" id="MF_03058">
    <property type="entry name" value="VMA21"/>
    <property type="match status" value="1"/>
</dbReference>
<feature type="short sequence motif" description="Prevents secretion from ER" evidence="6">
    <location>
        <begin position="112"/>
        <end position="115"/>
    </location>
</feature>
<keyword evidence="2 6" id="KW-0256">Endoplasmic reticulum</keyword>
<sequence>MASRRTISSEKGFIEKGDATAFSPAALEKSNIAPAVPPGVIFKLLAFTFAMVVFPIGSYFATVNTIFRGKMSNSTFAGATAAFIANVVLIGYVIVAMKEDQSERLEAEEEAKKSK</sequence>
<evidence type="ECO:0000256" key="4">
    <source>
        <dbReference type="ARBA" id="ARBA00023136"/>
    </source>
</evidence>
<accession>R7YQH0</accession>
<dbReference type="PANTHER" id="PTHR31792">
    <property type="entry name" value="VACUOLAR ATPASE ASSEMBLY INTEGRAL MEMBRANE PROTEIN VMA21"/>
    <property type="match status" value="1"/>
</dbReference>
<dbReference type="PANTHER" id="PTHR31792:SF3">
    <property type="entry name" value="VACUOLAR ATPASE ASSEMBLY INTEGRAL MEMBRANE PROTEIN VMA21"/>
    <property type="match status" value="1"/>
</dbReference>
<dbReference type="Pfam" id="PF09446">
    <property type="entry name" value="VMA21"/>
    <property type="match status" value="1"/>
</dbReference>
<feature type="transmembrane region" description="Helical" evidence="6">
    <location>
        <begin position="75"/>
        <end position="95"/>
    </location>
</feature>
<dbReference type="RefSeq" id="XP_007779477.1">
    <property type="nucleotide sequence ID" value="XM_007781287.1"/>
</dbReference>
<keyword evidence="5 6" id="KW-0968">Cytoplasmic vesicle</keyword>
<proteinExistence type="inferred from homology"/>
<feature type="transmembrane region" description="Helical" evidence="6">
    <location>
        <begin position="40"/>
        <end position="63"/>
    </location>
</feature>
<organism evidence="7 8">
    <name type="scientific">Coniosporium apollinis (strain CBS 100218)</name>
    <name type="common">Rock-inhabiting black yeast</name>
    <dbReference type="NCBI Taxonomy" id="1168221"/>
    <lineage>
        <taxon>Eukaryota</taxon>
        <taxon>Fungi</taxon>
        <taxon>Dikarya</taxon>
        <taxon>Ascomycota</taxon>
        <taxon>Pezizomycotina</taxon>
        <taxon>Dothideomycetes</taxon>
        <taxon>Dothideomycetes incertae sedis</taxon>
        <taxon>Coniosporium</taxon>
    </lineage>
</organism>
<evidence type="ECO:0000313" key="7">
    <source>
        <dbReference type="EMBL" id="EON64160.1"/>
    </source>
</evidence>
<evidence type="ECO:0000256" key="1">
    <source>
        <dbReference type="ARBA" id="ARBA00022692"/>
    </source>
</evidence>
<comment type="subcellular location">
    <subcellularLocation>
        <location evidence="6">Endoplasmic reticulum membrane</location>
        <topology evidence="6">Multi-pass membrane protein</topology>
    </subcellularLocation>
    <subcellularLocation>
        <location evidence="6">Endoplasmic reticulum-Golgi intermediate compartment membrane</location>
        <topology evidence="6">Multi-pass membrane protein</topology>
    </subcellularLocation>
    <subcellularLocation>
        <location evidence="6">Cytoplasmic vesicle</location>
        <location evidence="6">COPII-coated vesicle membrane</location>
        <topology evidence="6">Multi-pass membrane protein</topology>
    </subcellularLocation>
</comment>
<reference evidence="8" key="1">
    <citation type="submission" date="2012-06" db="EMBL/GenBank/DDBJ databases">
        <title>The genome sequence of Coniosporium apollinis CBS 100218.</title>
        <authorList>
            <consortium name="The Broad Institute Genome Sequencing Platform"/>
            <person name="Cuomo C."/>
            <person name="Gorbushina A."/>
            <person name="Noack S."/>
            <person name="Walker B."/>
            <person name="Young S.K."/>
            <person name="Zeng Q."/>
            <person name="Gargeya S."/>
            <person name="Fitzgerald M."/>
            <person name="Haas B."/>
            <person name="Abouelleil A."/>
            <person name="Alvarado L."/>
            <person name="Arachchi H.M."/>
            <person name="Berlin A.M."/>
            <person name="Chapman S.B."/>
            <person name="Goldberg J."/>
            <person name="Griggs A."/>
            <person name="Gujja S."/>
            <person name="Hansen M."/>
            <person name="Howarth C."/>
            <person name="Imamovic A."/>
            <person name="Larimer J."/>
            <person name="McCowan C."/>
            <person name="Montmayeur A."/>
            <person name="Murphy C."/>
            <person name="Neiman D."/>
            <person name="Pearson M."/>
            <person name="Priest M."/>
            <person name="Roberts A."/>
            <person name="Saif S."/>
            <person name="Shea T."/>
            <person name="Sisk P."/>
            <person name="Sykes S."/>
            <person name="Wortman J."/>
            <person name="Nusbaum C."/>
            <person name="Birren B."/>
        </authorList>
    </citation>
    <scope>NUCLEOTIDE SEQUENCE [LARGE SCALE GENOMIC DNA]</scope>
    <source>
        <strain evidence="8">CBS 100218</strain>
    </source>
</reference>
<dbReference type="HOGENOM" id="CLU_154717_1_1_1"/>
<comment type="similarity">
    <text evidence="6">Belongs to the VMA21 family.</text>
</comment>
<protein>
    <submittedName>
        <fullName evidence="7">Vacuolar ATPase assembly integral membrane protein VMA21</fullName>
    </submittedName>
</protein>